<accession>A0A074IX81</accession>
<comment type="caution">
    <text evidence="2">The sequence shown here is derived from an EMBL/GenBank/DDBJ whole genome shotgun (WGS) entry which is preliminary data.</text>
</comment>
<reference evidence="3" key="2">
    <citation type="submission" date="2023-01" db="EMBL/GenBank/DDBJ databases">
        <title>Human gut microbiome strain richness.</title>
        <authorList>
            <person name="Chen-Liaw A."/>
        </authorList>
    </citation>
    <scope>NUCLEOTIDE SEQUENCE</scope>
    <source>
        <strain evidence="3">1001095st1_G4_1001095IJ_161003</strain>
    </source>
</reference>
<evidence type="ECO:0000313" key="4">
    <source>
        <dbReference type="Proteomes" id="UP000027855"/>
    </source>
</evidence>
<sequence>MLKDKKMYLLAIFLLGFGIANLFRNLDFVHHIINLVGLALITYSLIFSKWERLKK</sequence>
<keyword evidence="1" id="KW-0472">Membrane</keyword>
<name>A0A074IX81_STRSL</name>
<dbReference type="AlphaFoldDB" id="A0A074IX81"/>
<keyword evidence="1" id="KW-0812">Transmembrane</keyword>
<organism evidence="2 4">
    <name type="scientific">Streptococcus salivarius</name>
    <dbReference type="NCBI Taxonomy" id="1304"/>
    <lineage>
        <taxon>Bacteria</taxon>
        <taxon>Bacillati</taxon>
        <taxon>Bacillota</taxon>
        <taxon>Bacilli</taxon>
        <taxon>Lactobacillales</taxon>
        <taxon>Streptococcaceae</taxon>
        <taxon>Streptococcus</taxon>
    </lineage>
</organism>
<dbReference type="EMBL" id="JJMT01000019">
    <property type="protein sequence ID" value="KEO44514.1"/>
    <property type="molecule type" value="Genomic_DNA"/>
</dbReference>
<evidence type="ECO:0000256" key="1">
    <source>
        <dbReference type="SAM" id="Phobius"/>
    </source>
</evidence>
<dbReference type="EMBL" id="JAQMJT010000011">
    <property type="protein sequence ID" value="MDB8614553.1"/>
    <property type="molecule type" value="Genomic_DNA"/>
</dbReference>
<evidence type="ECO:0000313" key="2">
    <source>
        <dbReference type="EMBL" id="KEO44514.1"/>
    </source>
</evidence>
<proteinExistence type="predicted"/>
<protein>
    <submittedName>
        <fullName evidence="2">Membrane protein</fullName>
    </submittedName>
</protein>
<dbReference type="Proteomes" id="UP001210204">
    <property type="component" value="Unassembled WGS sequence"/>
</dbReference>
<dbReference type="RefSeq" id="WP_002891737.1">
    <property type="nucleotide sequence ID" value="NZ_CP020451.2"/>
</dbReference>
<feature type="transmembrane region" description="Helical" evidence="1">
    <location>
        <begin position="7"/>
        <end position="23"/>
    </location>
</feature>
<keyword evidence="1" id="KW-1133">Transmembrane helix</keyword>
<reference evidence="2 4" key="1">
    <citation type="submission" date="2014-04" db="EMBL/GenBank/DDBJ databases">
        <title>Variable characteristics of bacteriocin-producing Streptococcus salivarius strains isolated from Malaysian subjects.</title>
        <authorList>
            <person name="Philip K."/>
            <person name="Barbour A."/>
        </authorList>
    </citation>
    <scope>NUCLEOTIDE SEQUENCE [LARGE SCALE GENOMIC DNA]</scope>
    <source>
        <strain evidence="2 4">NU10</strain>
    </source>
</reference>
<evidence type="ECO:0000313" key="3">
    <source>
        <dbReference type="EMBL" id="MDB8614553.1"/>
    </source>
</evidence>
<gene>
    <name evidence="2" type="ORF">DL07_04330</name>
    <name evidence="3" type="ORF">PNU26_09095</name>
</gene>
<dbReference type="Proteomes" id="UP000027855">
    <property type="component" value="Unassembled WGS sequence"/>
</dbReference>
<feature type="transmembrane region" description="Helical" evidence="1">
    <location>
        <begin position="29"/>
        <end position="47"/>
    </location>
</feature>